<keyword evidence="3" id="KW-0808">Transferase</keyword>
<dbReference type="Pfam" id="PF00069">
    <property type="entry name" value="Pkinase"/>
    <property type="match status" value="1"/>
</dbReference>
<keyword evidence="2" id="KW-0723">Serine/threonine-protein kinase</keyword>
<evidence type="ECO:0000256" key="3">
    <source>
        <dbReference type="ARBA" id="ARBA00022679"/>
    </source>
</evidence>
<keyword evidence="6 9" id="KW-0067">ATP-binding</keyword>
<evidence type="ECO:0000256" key="5">
    <source>
        <dbReference type="ARBA" id="ARBA00022777"/>
    </source>
</evidence>
<feature type="compositionally biased region" description="Polar residues" evidence="10">
    <location>
        <begin position="655"/>
        <end position="669"/>
    </location>
</feature>
<evidence type="ECO:0000256" key="9">
    <source>
        <dbReference type="PROSITE-ProRule" id="PRU10141"/>
    </source>
</evidence>
<keyword evidence="13" id="KW-1185">Reference proteome</keyword>
<dbReference type="PROSITE" id="PS50011">
    <property type="entry name" value="PROTEIN_KINASE_DOM"/>
    <property type="match status" value="1"/>
</dbReference>
<sequence>MEEGENDDQISTVSVEGQTLKSDSSQESYIAKGRNKDIEQPKTEKNIDSYILGRAIGQGTFGKVRSGTHIITGEKVAVKILEKEKIKDNNDVQRIIREIKILKSVRHPSVIQLYEIVETQNQLYLIMEYAEGGELFDLIVDRHRLSEDLACKFFRSLIFGMKYIHSLNICHRDLKPENLLLDLNRDLKIVDFGLSNVYEVKGRDTLKTACGSPCYAAPEMIAGQSYHGDKVDVWSVGIVLYAMVCGYLPFEDPVTKKLYKKILSADYKIPKYVSSSVRDLITKILNTNPDERYTIGEIMEHPWFVKVNTFPWPLTSLNGEILNSDMEEYQNSQTSGGVNTNIKPVPINLEVIDLLEEYGIDKEYAIKCVELNRHNSITSTYYLIIKNKKREVVAEQLKNGRKFDDVIRNEKQQLMNLLKDLGKSKDKTSEIKNKPNQKKITDEVHKENEGSESKQKEFNKLALRPIKIPEGPIETPQENSPPQMQNRKKKIKDRNESVDACNKSRRLQKKKKVNTSQGYEDEEIIISSRDHNRDDESPSPERYDIDPKNKKTIFEIETKKAKKKNYFSVTNKKSKKYDYRSFEINTSNRQNSQIAHNGSTARNSKPRSDSASKSAAKRGAKDYMIRNNFQRNSKLRKDSREYKHAKNNSKESRKSNMNNFSVLSKSVDSSGKDDRSIASFKKRTEKNQTIPVSHLVKLASLKNQERRVKDSPYTTSYASKAKRKAKEGSSKDLNRSSEKDKYAPFSEVQKMNMTQKIKVKSISQNNRKKINKQNWNTINDVSIDKIMKHSKPNKGSKSKLNSTMTLYKKKATFLPSNVNARDAQNLSQNARINKNNEVAYKQQIRDKQKGCFDFNKTVLIQNQDYSNLNSHAQVRKKYVNKKYEQKKSLMIPKQVLMNKSKDSKQKQRVKQVYNVLHKKNCSKERIFERVPPKRHSSYEERANKDSQNQKMDPRLFVTQRNYNSTAMKGNENTVYHKYDYSIGKNPQDYIVVRGKSSTSVQNYIKRTNSGPGCKRHLQPRQNPLIGQSPRQTYKIHLTPSEKKQKYTKNGSYGRNPNKKGFK</sequence>
<evidence type="ECO:0000256" key="7">
    <source>
        <dbReference type="ARBA" id="ARBA00047899"/>
    </source>
</evidence>
<dbReference type="CDD" id="cd14003">
    <property type="entry name" value="STKc_AMPK-like"/>
    <property type="match status" value="1"/>
</dbReference>
<dbReference type="GO" id="GO:0004674">
    <property type="term" value="F:protein serine/threonine kinase activity"/>
    <property type="evidence" value="ECO:0007669"/>
    <property type="project" value="UniProtKB-KW"/>
</dbReference>
<evidence type="ECO:0000256" key="1">
    <source>
        <dbReference type="ARBA" id="ARBA00012513"/>
    </source>
</evidence>
<feature type="domain" description="Protein kinase" evidence="11">
    <location>
        <begin position="50"/>
        <end position="304"/>
    </location>
</feature>
<evidence type="ECO:0000256" key="2">
    <source>
        <dbReference type="ARBA" id="ARBA00022527"/>
    </source>
</evidence>
<feature type="compositionally biased region" description="Basic and acidic residues" evidence="10">
    <location>
        <begin position="930"/>
        <end position="944"/>
    </location>
</feature>
<dbReference type="InterPro" id="IPR000719">
    <property type="entry name" value="Prot_kinase_dom"/>
</dbReference>
<proteinExistence type="predicted"/>
<evidence type="ECO:0000256" key="8">
    <source>
        <dbReference type="ARBA" id="ARBA00048679"/>
    </source>
</evidence>
<dbReference type="AlphaFoldDB" id="A0AAD1XBV2"/>
<feature type="region of interest" description="Disordered" evidence="10">
    <location>
        <begin position="577"/>
        <end position="674"/>
    </location>
</feature>
<dbReference type="Gene3D" id="1.10.510.10">
    <property type="entry name" value="Transferase(Phosphotransferase) domain 1"/>
    <property type="match status" value="1"/>
</dbReference>
<gene>
    <name evidence="12" type="ORF">ECRASSUSDP1_LOCUS9854</name>
</gene>
<feature type="region of interest" description="Disordered" evidence="10">
    <location>
        <begin position="703"/>
        <end position="743"/>
    </location>
</feature>
<keyword evidence="5" id="KW-0418">Kinase</keyword>
<feature type="compositionally biased region" description="Basic residues" evidence="10">
    <location>
        <begin position="503"/>
        <end position="513"/>
    </location>
</feature>
<evidence type="ECO:0000256" key="10">
    <source>
        <dbReference type="SAM" id="MobiDB-lite"/>
    </source>
</evidence>
<comment type="catalytic activity">
    <reaction evidence="7">
        <text>L-threonyl-[protein] + ATP = O-phospho-L-threonyl-[protein] + ADP + H(+)</text>
        <dbReference type="Rhea" id="RHEA:46608"/>
        <dbReference type="Rhea" id="RHEA-COMP:11060"/>
        <dbReference type="Rhea" id="RHEA-COMP:11605"/>
        <dbReference type="ChEBI" id="CHEBI:15378"/>
        <dbReference type="ChEBI" id="CHEBI:30013"/>
        <dbReference type="ChEBI" id="CHEBI:30616"/>
        <dbReference type="ChEBI" id="CHEBI:61977"/>
        <dbReference type="ChEBI" id="CHEBI:456216"/>
        <dbReference type="EC" id="2.7.11.1"/>
    </reaction>
</comment>
<feature type="binding site" evidence="9">
    <location>
        <position position="79"/>
    </location>
    <ligand>
        <name>ATP</name>
        <dbReference type="ChEBI" id="CHEBI:30616"/>
    </ligand>
</feature>
<feature type="region of interest" description="Disordered" evidence="10">
    <location>
        <begin position="1"/>
        <end position="36"/>
    </location>
</feature>
<dbReference type="InterPro" id="IPR011009">
    <property type="entry name" value="Kinase-like_dom_sf"/>
</dbReference>
<feature type="region of interest" description="Disordered" evidence="10">
    <location>
        <begin position="1035"/>
        <end position="1062"/>
    </location>
</feature>
<feature type="compositionally biased region" description="Basic and acidic residues" evidence="10">
    <location>
        <begin position="635"/>
        <end position="654"/>
    </location>
</feature>
<dbReference type="PROSITE" id="PS00107">
    <property type="entry name" value="PROTEIN_KINASE_ATP"/>
    <property type="match status" value="1"/>
</dbReference>
<dbReference type="InterPro" id="IPR008271">
    <property type="entry name" value="Ser/Thr_kinase_AS"/>
</dbReference>
<organism evidence="12 13">
    <name type="scientific">Euplotes crassus</name>
    <dbReference type="NCBI Taxonomy" id="5936"/>
    <lineage>
        <taxon>Eukaryota</taxon>
        <taxon>Sar</taxon>
        <taxon>Alveolata</taxon>
        <taxon>Ciliophora</taxon>
        <taxon>Intramacronucleata</taxon>
        <taxon>Spirotrichea</taxon>
        <taxon>Hypotrichia</taxon>
        <taxon>Euplotida</taxon>
        <taxon>Euplotidae</taxon>
        <taxon>Moneuplotes</taxon>
    </lineage>
</organism>
<feature type="compositionally biased region" description="Polar residues" evidence="10">
    <location>
        <begin position="9"/>
        <end position="28"/>
    </location>
</feature>
<evidence type="ECO:0000256" key="6">
    <source>
        <dbReference type="ARBA" id="ARBA00022840"/>
    </source>
</evidence>
<evidence type="ECO:0000313" key="12">
    <source>
        <dbReference type="EMBL" id="CAI2368560.1"/>
    </source>
</evidence>
<comment type="catalytic activity">
    <reaction evidence="8">
        <text>L-seryl-[protein] + ATP = O-phospho-L-seryl-[protein] + ADP + H(+)</text>
        <dbReference type="Rhea" id="RHEA:17989"/>
        <dbReference type="Rhea" id="RHEA-COMP:9863"/>
        <dbReference type="Rhea" id="RHEA-COMP:11604"/>
        <dbReference type="ChEBI" id="CHEBI:15378"/>
        <dbReference type="ChEBI" id="CHEBI:29999"/>
        <dbReference type="ChEBI" id="CHEBI:30616"/>
        <dbReference type="ChEBI" id="CHEBI:83421"/>
        <dbReference type="ChEBI" id="CHEBI:456216"/>
        <dbReference type="EC" id="2.7.11.1"/>
    </reaction>
</comment>
<dbReference type="Proteomes" id="UP001295684">
    <property type="component" value="Unassembled WGS sequence"/>
</dbReference>
<evidence type="ECO:0000313" key="13">
    <source>
        <dbReference type="Proteomes" id="UP001295684"/>
    </source>
</evidence>
<dbReference type="FunFam" id="1.10.510.10:FF:000592">
    <property type="entry name" value="CAMK family protein kinase"/>
    <property type="match status" value="1"/>
</dbReference>
<evidence type="ECO:0000259" key="11">
    <source>
        <dbReference type="PROSITE" id="PS50011"/>
    </source>
</evidence>
<reference evidence="12" key="1">
    <citation type="submission" date="2023-07" db="EMBL/GenBank/DDBJ databases">
        <authorList>
            <consortium name="AG Swart"/>
            <person name="Singh M."/>
            <person name="Singh A."/>
            <person name="Seah K."/>
            <person name="Emmerich C."/>
        </authorList>
    </citation>
    <scope>NUCLEOTIDE SEQUENCE</scope>
    <source>
        <strain evidence="12">DP1</strain>
    </source>
</reference>
<dbReference type="FunFam" id="3.30.200.20:FF:000003">
    <property type="entry name" value="Non-specific serine/threonine protein kinase"/>
    <property type="match status" value="1"/>
</dbReference>
<dbReference type="GO" id="GO:0005737">
    <property type="term" value="C:cytoplasm"/>
    <property type="evidence" value="ECO:0007669"/>
    <property type="project" value="TreeGrafter"/>
</dbReference>
<feature type="compositionally biased region" description="Basic and acidic residues" evidence="10">
    <location>
        <begin position="528"/>
        <end position="550"/>
    </location>
</feature>
<dbReference type="GO" id="GO:0005524">
    <property type="term" value="F:ATP binding"/>
    <property type="evidence" value="ECO:0007669"/>
    <property type="project" value="UniProtKB-UniRule"/>
</dbReference>
<protein>
    <recommendedName>
        <fullName evidence="1">non-specific serine/threonine protein kinase</fullName>
        <ecNumber evidence="1">2.7.11.1</ecNumber>
    </recommendedName>
</protein>
<comment type="caution">
    <text evidence="12">The sequence shown here is derived from an EMBL/GenBank/DDBJ whole genome shotgun (WGS) entry which is preliminary data.</text>
</comment>
<feature type="compositionally biased region" description="Polar residues" evidence="10">
    <location>
        <begin position="476"/>
        <end position="485"/>
    </location>
</feature>
<dbReference type="GO" id="GO:0035556">
    <property type="term" value="P:intracellular signal transduction"/>
    <property type="evidence" value="ECO:0007669"/>
    <property type="project" value="TreeGrafter"/>
</dbReference>
<dbReference type="SMART" id="SM00220">
    <property type="entry name" value="S_TKc"/>
    <property type="match status" value="1"/>
</dbReference>
<feature type="region of interest" description="Disordered" evidence="10">
    <location>
        <begin position="425"/>
        <end position="550"/>
    </location>
</feature>
<evidence type="ECO:0000256" key="4">
    <source>
        <dbReference type="ARBA" id="ARBA00022741"/>
    </source>
</evidence>
<feature type="compositionally biased region" description="Basic and acidic residues" evidence="10">
    <location>
        <begin position="726"/>
        <end position="742"/>
    </location>
</feature>
<feature type="region of interest" description="Disordered" evidence="10">
    <location>
        <begin position="930"/>
        <end position="949"/>
    </location>
</feature>
<accession>A0AAD1XBV2</accession>
<dbReference type="EMBL" id="CAMPGE010009694">
    <property type="protein sequence ID" value="CAI2368560.1"/>
    <property type="molecule type" value="Genomic_DNA"/>
</dbReference>
<dbReference type="PANTHER" id="PTHR24346">
    <property type="entry name" value="MAP/MICROTUBULE AFFINITY-REGULATING KINASE"/>
    <property type="match status" value="1"/>
</dbReference>
<dbReference type="PANTHER" id="PTHR24346:SF82">
    <property type="entry name" value="KP78A-RELATED"/>
    <property type="match status" value="1"/>
</dbReference>
<keyword evidence="4 9" id="KW-0547">Nucleotide-binding</keyword>
<dbReference type="EC" id="2.7.11.1" evidence="1"/>
<dbReference type="PROSITE" id="PS00108">
    <property type="entry name" value="PROTEIN_KINASE_ST"/>
    <property type="match status" value="1"/>
</dbReference>
<name>A0AAD1XBV2_EUPCR</name>
<dbReference type="InterPro" id="IPR017441">
    <property type="entry name" value="Protein_kinase_ATP_BS"/>
</dbReference>
<dbReference type="SUPFAM" id="SSF56112">
    <property type="entry name" value="Protein kinase-like (PK-like)"/>
    <property type="match status" value="1"/>
</dbReference>
<feature type="compositionally biased region" description="Basic and acidic residues" evidence="10">
    <location>
        <begin position="425"/>
        <end position="459"/>
    </location>
</feature>
<feature type="compositionally biased region" description="Polar residues" evidence="10">
    <location>
        <begin position="583"/>
        <end position="603"/>
    </location>
</feature>